<feature type="chain" id="PRO_5011515821" description="Sel1 repeat-containing protein" evidence="1">
    <location>
        <begin position="24"/>
        <end position="249"/>
    </location>
</feature>
<evidence type="ECO:0008006" key="4">
    <source>
        <dbReference type="Google" id="ProtNLM"/>
    </source>
</evidence>
<dbReference type="EMBL" id="FOTW01000006">
    <property type="protein sequence ID" value="SFL63909.1"/>
    <property type="molecule type" value="Genomic_DNA"/>
</dbReference>
<dbReference type="RefSeq" id="WP_093384304.1">
    <property type="nucleotide sequence ID" value="NZ_FOTW01000006.1"/>
</dbReference>
<dbReference type="SMART" id="SM00671">
    <property type="entry name" value="SEL1"/>
    <property type="match status" value="5"/>
</dbReference>
<dbReference type="AlphaFoldDB" id="A0A1I4JBG2"/>
<feature type="signal peptide" evidence="1">
    <location>
        <begin position="1"/>
        <end position="23"/>
    </location>
</feature>
<dbReference type="InterPro" id="IPR006597">
    <property type="entry name" value="Sel1-like"/>
</dbReference>
<keyword evidence="1" id="KW-0732">Signal</keyword>
<dbReference type="Gene3D" id="1.25.40.10">
    <property type="entry name" value="Tetratricopeptide repeat domain"/>
    <property type="match status" value="1"/>
</dbReference>
<dbReference type="PANTHER" id="PTHR43628:SF1">
    <property type="entry name" value="CHITIN SYNTHASE REGULATORY FACTOR 2-RELATED"/>
    <property type="match status" value="1"/>
</dbReference>
<reference evidence="2 3" key="1">
    <citation type="submission" date="2016-10" db="EMBL/GenBank/DDBJ databases">
        <authorList>
            <person name="de Groot N.N."/>
        </authorList>
    </citation>
    <scope>NUCLEOTIDE SEQUENCE [LARGE SCALE GENOMIC DNA]</scope>
    <source>
        <strain evidence="2 3">ATCC 43154</strain>
    </source>
</reference>
<organism evidence="2 3">
    <name type="scientific">Rugamonas rubra</name>
    <dbReference type="NCBI Taxonomy" id="758825"/>
    <lineage>
        <taxon>Bacteria</taxon>
        <taxon>Pseudomonadati</taxon>
        <taxon>Pseudomonadota</taxon>
        <taxon>Betaproteobacteria</taxon>
        <taxon>Burkholderiales</taxon>
        <taxon>Oxalobacteraceae</taxon>
        <taxon>Telluria group</taxon>
        <taxon>Rugamonas</taxon>
    </lineage>
</organism>
<dbReference type="Pfam" id="PF08238">
    <property type="entry name" value="Sel1"/>
    <property type="match status" value="4"/>
</dbReference>
<dbReference type="InterPro" id="IPR011990">
    <property type="entry name" value="TPR-like_helical_dom_sf"/>
</dbReference>
<protein>
    <recommendedName>
        <fullName evidence="4">Sel1 repeat-containing protein</fullName>
    </recommendedName>
</protein>
<dbReference type="Proteomes" id="UP000199470">
    <property type="component" value="Unassembled WGS sequence"/>
</dbReference>
<evidence type="ECO:0000313" key="2">
    <source>
        <dbReference type="EMBL" id="SFL63909.1"/>
    </source>
</evidence>
<accession>A0A1I4JBG2</accession>
<dbReference type="PROSITE" id="PS51257">
    <property type="entry name" value="PROKAR_LIPOPROTEIN"/>
    <property type="match status" value="1"/>
</dbReference>
<evidence type="ECO:0000313" key="3">
    <source>
        <dbReference type="Proteomes" id="UP000199470"/>
    </source>
</evidence>
<dbReference type="PANTHER" id="PTHR43628">
    <property type="entry name" value="ACTIVATOR OF C KINASE PROTEIN 1-RELATED"/>
    <property type="match status" value="1"/>
</dbReference>
<dbReference type="SUPFAM" id="SSF81901">
    <property type="entry name" value="HCP-like"/>
    <property type="match status" value="1"/>
</dbReference>
<name>A0A1I4JBG2_9BURK</name>
<sequence>MSILKPSRLALTVAGALAFGVLAACQTPEQAVSSAQIETVAMTANQRQDAAAERRLREWAKQGLPVAERELGMLYRSRPAQRAETIRLFESAARAGDAEAAFQLGELYRVEVAGATADPAAAAPWYKLAALQHHARAALMLGLLYKNGSGVRQDDEQAAKWLDLASDQGNAHAMFLLSYAYNEGRGVVRDPAKGRKLLEEAAEHEYPPAIQELAMVVQQGDSHSAKDELRAGHLMKEATEHRHNNWNRF</sequence>
<evidence type="ECO:0000256" key="1">
    <source>
        <dbReference type="SAM" id="SignalP"/>
    </source>
</evidence>
<proteinExistence type="predicted"/>
<dbReference type="InterPro" id="IPR052945">
    <property type="entry name" value="Mitotic_Regulator"/>
</dbReference>
<keyword evidence="3" id="KW-1185">Reference proteome</keyword>
<dbReference type="STRING" id="758825.SAMN02982985_00908"/>
<dbReference type="OrthoDB" id="8589804at2"/>
<gene>
    <name evidence="2" type="ORF">SAMN02982985_00908</name>
</gene>